<evidence type="ECO:0008006" key="5">
    <source>
        <dbReference type="Google" id="ProtNLM"/>
    </source>
</evidence>
<feature type="compositionally biased region" description="Basic and acidic residues" evidence="1">
    <location>
        <begin position="60"/>
        <end position="81"/>
    </location>
</feature>
<reference evidence="3 4" key="1">
    <citation type="submission" date="2022-06" db="EMBL/GenBank/DDBJ databases">
        <title>Ideonella sp. NS12-5 Genome sequencing and assembly.</title>
        <authorList>
            <person name="Jung Y."/>
        </authorList>
    </citation>
    <scope>NUCLEOTIDE SEQUENCE [LARGE SCALE GENOMIC DNA]</scope>
    <source>
        <strain evidence="3 4">NS12-5</strain>
    </source>
</reference>
<evidence type="ECO:0000256" key="1">
    <source>
        <dbReference type="SAM" id="MobiDB-lite"/>
    </source>
</evidence>
<evidence type="ECO:0000256" key="2">
    <source>
        <dbReference type="SAM" id="SignalP"/>
    </source>
</evidence>
<comment type="caution">
    <text evidence="3">The sequence shown here is derived from an EMBL/GenBank/DDBJ whole genome shotgun (WGS) entry which is preliminary data.</text>
</comment>
<dbReference type="Proteomes" id="UP001204851">
    <property type="component" value="Unassembled WGS sequence"/>
</dbReference>
<protein>
    <recommendedName>
        <fullName evidence="5">YARHG domain-containing protein</fullName>
    </recommendedName>
</protein>
<gene>
    <name evidence="3" type="ORF">M0L44_17720</name>
</gene>
<keyword evidence="4" id="KW-1185">Reference proteome</keyword>
<evidence type="ECO:0000313" key="4">
    <source>
        <dbReference type="Proteomes" id="UP001204851"/>
    </source>
</evidence>
<feature type="signal peptide" evidence="2">
    <location>
        <begin position="1"/>
        <end position="25"/>
    </location>
</feature>
<proteinExistence type="predicted"/>
<feature type="chain" id="PRO_5047136687" description="YARHG domain-containing protein" evidence="2">
    <location>
        <begin position="26"/>
        <end position="387"/>
    </location>
</feature>
<evidence type="ECO:0000313" key="3">
    <source>
        <dbReference type="EMBL" id="MCO5978538.1"/>
    </source>
</evidence>
<dbReference type="RefSeq" id="WP_252771178.1">
    <property type="nucleotide sequence ID" value="NZ_JAMXMC010000010.1"/>
</dbReference>
<organism evidence="3 4">
    <name type="scientific">Ideonella oryzae</name>
    <dbReference type="NCBI Taxonomy" id="2937441"/>
    <lineage>
        <taxon>Bacteria</taxon>
        <taxon>Pseudomonadati</taxon>
        <taxon>Pseudomonadota</taxon>
        <taxon>Betaproteobacteria</taxon>
        <taxon>Burkholderiales</taxon>
        <taxon>Sphaerotilaceae</taxon>
        <taxon>Ideonella</taxon>
    </lineage>
</organism>
<feature type="region of interest" description="Disordered" evidence="1">
    <location>
        <begin position="57"/>
        <end position="82"/>
    </location>
</feature>
<name>A0ABT1BR04_9BURK</name>
<dbReference type="EMBL" id="JAMXMC010000010">
    <property type="protein sequence ID" value="MCO5978538.1"/>
    <property type="molecule type" value="Genomic_DNA"/>
</dbReference>
<accession>A0ABT1BR04</accession>
<keyword evidence="2" id="KW-0732">Signal</keyword>
<sequence>MRLRFCVSAGAGLLVALLAAGSAHAFGIWESASRMEPEADQIGCMIAAKERQVVQYSTTRWDDPRSPPKAEPDAEPRKSRSGEPLQFWLDKDECAAFHATRADGLFNMSNYRSWFRKSDFLTFSELPKIERWTTRYIFRRTALSGANSELGTQPDMISLDQEIDAYRASTIRDSLFVFTQDGHWLDFKHNVRWEMRITSDDSIIIGDPSGRYAERYAVFHRSYRPRCSTDPNGKLACELYYAPRTDLCSETKDLSKEPPHIQKDCAPAEVAKIEMTAGTLAEYDDIPYPAGVRVFPQKLVITGRFTYGQRDYNQQVLTFIARFSDPIRPIVFAPGVLFSDTAKPHRGKPRPGELVMKEVCLADCPDQLAAQGLLAPPSAASAASSPH</sequence>